<keyword evidence="3" id="KW-0732">Signal</keyword>
<dbReference type="InterPro" id="IPR029058">
    <property type="entry name" value="AB_hydrolase_fold"/>
</dbReference>
<reference evidence="4 5" key="1">
    <citation type="submission" date="2017-04" db="EMBL/GenBank/DDBJ databases">
        <authorList>
            <person name="Afonso C.L."/>
            <person name="Miller P.J."/>
            <person name="Scott M.A."/>
            <person name="Spackman E."/>
            <person name="Goraichik I."/>
            <person name="Dimitrov K.M."/>
            <person name="Suarez D.L."/>
            <person name="Swayne D.E."/>
        </authorList>
    </citation>
    <scope>NUCLEOTIDE SEQUENCE [LARGE SCALE GENOMIC DNA]</scope>
    <source>
        <strain evidence="4 5">B5P</strain>
    </source>
</reference>
<dbReference type="EMBL" id="FXBL01000004">
    <property type="protein sequence ID" value="SMH36143.1"/>
    <property type="molecule type" value="Genomic_DNA"/>
</dbReference>
<sequence length="299" mass="32326">MRRGLIAVCASTMLGAVATAPAAAQDPAGAQVVVPGAEQFELTASGSGRRYRIFVARPFDAAPPEGYPVIYLLDGNATFQTAAETLRLQTRKPKGYGPAVLVAIGYDTDQLFDVEARYFDYTTPAAIADLPPRKNGEPWPKLGGADAFLDFIERDLKPEIGRRLPVDTSRQTLSGHSLGGFFTLHTFLRRPETFSTYVAGSPSVWWNRSELLGVAHAFIERDLDVAGKRLMIGIGADELEDMVAGSRAMAALLSPLVARGLTFRHVEFEGEEHITVLPVLISRLVGFSLAPDQPTGSKP</sequence>
<keyword evidence="5" id="KW-1185">Reference proteome</keyword>
<dbReference type="Pfam" id="PF00756">
    <property type="entry name" value="Esterase"/>
    <property type="match status" value="1"/>
</dbReference>
<evidence type="ECO:0000256" key="1">
    <source>
        <dbReference type="ARBA" id="ARBA00005622"/>
    </source>
</evidence>
<dbReference type="PANTHER" id="PTHR40841:SF2">
    <property type="entry name" value="SIDEROPHORE-DEGRADING ESTERASE (EUROFUNG)"/>
    <property type="match status" value="1"/>
</dbReference>
<evidence type="ECO:0000313" key="4">
    <source>
        <dbReference type="EMBL" id="SMH36143.1"/>
    </source>
</evidence>
<accession>A0A1X7NEP7</accession>
<dbReference type="InterPro" id="IPR000801">
    <property type="entry name" value="Esterase-like"/>
</dbReference>
<comment type="similarity">
    <text evidence="1">Belongs to the esterase D family.</text>
</comment>
<dbReference type="SUPFAM" id="SSF53474">
    <property type="entry name" value="alpha/beta-Hydrolases"/>
    <property type="match status" value="1"/>
</dbReference>
<dbReference type="RefSeq" id="WP_085463773.1">
    <property type="nucleotide sequence ID" value="NZ_FXBL01000004.1"/>
</dbReference>
<dbReference type="GO" id="GO:0016788">
    <property type="term" value="F:hydrolase activity, acting on ester bonds"/>
    <property type="evidence" value="ECO:0007669"/>
    <property type="project" value="TreeGrafter"/>
</dbReference>
<feature type="chain" id="PRO_5012372172" description="Esterase" evidence="3">
    <location>
        <begin position="25"/>
        <end position="299"/>
    </location>
</feature>
<gene>
    <name evidence="4" type="ORF">SAMN02982922_1699</name>
</gene>
<organism evidence="4 5">
    <name type="scientific">Mesorhizobium australicum</name>
    <dbReference type="NCBI Taxonomy" id="536018"/>
    <lineage>
        <taxon>Bacteria</taxon>
        <taxon>Pseudomonadati</taxon>
        <taxon>Pseudomonadota</taxon>
        <taxon>Alphaproteobacteria</taxon>
        <taxon>Hyphomicrobiales</taxon>
        <taxon>Phyllobacteriaceae</taxon>
        <taxon>Mesorhizobium</taxon>
    </lineage>
</organism>
<evidence type="ECO:0000256" key="3">
    <source>
        <dbReference type="SAM" id="SignalP"/>
    </source>
</evidence>
<dbReference type="AlphaFoldDB" id="A0A1X7NEP7"/>
<name>A0A1X7NEP7_9HYPH</name>
<evidence type="ECO:0008006" key="6">
    <source>
        <dbReference type="Google" id="ProtNLM"/>
    </source>
</evidence>
<evidence type="ECO:0000256" key="2">
    <source>
        <dbReference type="ARBA" id="ARBA00022801"/>
    </source>
</evidence>
<evidence type="ECO:0000313" key="5">
    <source>
        <dbReference type="Proteomes" id="UP000193083"/>
    </source>
</evidence>
<dbReference type="OrthoDB" id="9784036at2"/>
<protein>
    <recommendedName>
        <fullName evidence="6">Esterase</fullName>
    </recommendedName>
</protein>
<proteinExistence type="inferred from homology"/>
<keyword evidence="2" id="KW-0378">Hydrolase</keyword>
<dbReference type="Proteomes" id="UP000193083">
    <property type="component" value="Unassembled WGS sequence"/>
</dbReference>
<dbReference type="Gene3D" id="3.40.50.1820">
    <property type="entry name" value="alpha/beta hydrolase"/>
    <property type="match status" value="1"/>
</dbReference>
<feature type="signal peptide" evidence="3">
    <location>
        <begin position="1"/>
        <end position="24"/>
    </location>
</feature>
<dbReference type="InterPro" id="IPR052558">
    <property type="entry name" value="Siderophore_Hydrolase_D"/>
</dbReference>
<dbReference type="PANTHER" id="PTHR40841">
    <property type="entry name" value="SIDEROPHORE TRIACETYLFUSARININE C ESTERASE"/>
    <property type="match status" value="1"/>
</dbReference>